<comment type="similarity">
    <text evidence="2">Belongs to the mis12 family.</text>
</comment>
<dbReference type="GO" id="GO:0000070">
    <property type="term" value="P:mitotic sister chromatid segregation"/>
    <property type="evidence" value="ECO:0007669"/>
    <property type="project" value="TreeGrafter"/>
</dbReference>
<keyword evidence="8" id="KW-0131">Cell cycle</keyword>
<dbReference type="Pfam" id="PF05859">
    <property type="entry name" value="Mis12"/>
    <property type="match status" value="1"/>
</dbReference>
<keyword evidence="6" id="KW-0995">Kinetochore</keyword>
<dbReference type="GeneID" id="37042928"/>
<feature type="region of interest" description="Disordered" evidence="10">
    <location>
        <begin position="292"/>
        <end position="363"/>
    </location>
</feature>
<dbReference type="InterPro" id="IPR008685">
    <property type="entry name" value="Centromere_Mis12"/>
</dbReference>
<evidence type="ECO:0000256" key="9">
    <source>
        <dbReference type="ARBA" id="ARBA00023328"/>
    </source>
</evidence>
<feature type="compositionally biased region" description="Acidic residues" evidence="10">
    <location>
        <begin position="332"/>
        <end position="341"/>
    </location>
</feature>
<evidence type="ECO:0000256" key="8">
    <source>
        <dbReference type="ARBA" id="ARBA00023306"/>
    </source>
</evidence>
<dbReference type="InParanoid" id="A0A316YS36"/>
<evidence type="ECO:0000256" key="2">
    <source>
        <dbReference type="ARBA" id="ARBA00008643"/>
    </source>
</evidence>
<evidence type="ECO:0000256" key="3">
    <source>
        <dbReference type="ARBA" id="ARBA00022454"/>
    </source>
</evidence>
<keyword evidence="3" id="KW-0158">Chromosome</keyword>
<dbReference type="GO" id="GO:0000444">
    <property type="term" value="C:MIS12/MIND type complex"/>
    <property type="evidence" value="ECO:0007669"/>
    <property type="project" value="TreeGrafter"/>
</dbReference>
<evidence type="ECO:0000313" key="11">
    <source>
        <dbReference type="EMBL" id="PWN91478.1"/>
    </source>
</evidence>
<dbReference type="OrthoDB" id="1884855at2759"/>
<evidence type="ECO:0000256" key="1">
    <source>
        <dbReference type="ARBA" id="ARBA00004629"/>
    </source>
</evidence>
<comment type="subcellular location">
    <subcellularLocation>
        <location evidence="1">Chromosome</location>
        <location evidence="1">Centromere</location>
        <location evidence="1">Kinetochore</location>
    </subcellularLocation>
</comment>
<evidence type="ECO:0008006" key="13">
    <source>
        <dbReference type="Google" id="ProtNLM"/>
    </source>
</evidence>
<keyword evidence="4" id="KW-0132">Cell division</keyword>
<dbReference type="PANTHER" id="PTHR14527:SF2">
    <property type="entry name" value="PROTEIN MIS12 HOMOLOG"/>
    <property type="match status" value="1"/>
</dbReference>
<dbReference type="Proteomes" id="UP000245768">
    <property type="component" value="Unassembled WGS sequence"/>
</dbReference>
<evidence type="ECO:0000256" key="6">
    <source>
        <dbReference type="ARBA" id="ARBA00022838"/>
    </source>
</evidence>
<evidence type="ECO:0000256" key="4">
    <source>
        <dbReference type="ARBA" id="ARBA00022618"/>
    </source>
</evidence>
<feature type="compositionally biased region" description="Basic and acidic residues" evidence="10">
    <location>
        <begin position="15"/>
        <end position="25"/>
    </location>
</feature>
<feature type="compositionally biased region" description="Low complexity" evidence="10">
    <location>
        <begin position="1"/>
        <end position="14"/>
    </location>
</feature>
<evidence type="ECO:0000313" key="12">
    <source>
        <dbReference type="Proteomes" id="UP000245768"/>
    </source>
</evidence>
<keyword evidence="9" id="KW-0137">Centromere</keyword>
<name>A0A316YS36_9BASI</name>
<reference evidence="11 12" key="1">
    <citation type="journal article" date="2018" name="Mol. Biol. Evol.">
        <title>Broad Genomic Sampling Reveals a Smut Pathogenic Ancestry of the Fungal Clade Ustilaginomycotina.</title>
        <authorList>
            <person name="Kijpornyongpan T."/>
            <person name="Mondo S.J."/>
            <person name="Barry K."/>
            <person name="Sandor L."/>
            <person name="Lee J."/>
            <person name="Lipzen A."/>
            <person name="Pangilinan J."/>
            <person name="LaButti K."/>
            <person name="Hainaut M."/>
            <person name="Henrissat B."/>
            <person name="Grigoriev I.V."/>
            <person name="Spatafora J.W."/>
            <person name="Aime M.C."/>
        </authorList>
    </citation>
    <scope>NUCLEOTIDE SEQUENCE [LARGE SCALE GENOMIC DNA]</scope>
    <source>
        <strain evidence="11 12">MCA 4198</strain>
    </source>
</reference>
<dbReference type="GO" id="GO:0051301">
    <property type="term" value="P:cell division"/>
    <property type="evidence" value="ECO:0007669"/>
    <property type="project" value="UniProtKB-KW"/>
</dbReference>
<dbReference type="AlphaFoldDB" id="A0A316YS36"/>
<keyword evidence="12" id="KW-1185">Reference proteome</keyword>
<sequence>MASRHAQASSSSSSHDTKRTSKDEPLGQDQSSTDEHLELLTEHFGFNPKSFIDSLVYVSNEHLYIMGEKFHELVKAQLKKRPNGDAEAEQGVHAILTLFENALDHTFDTLELYCLKSVFGITSRQARYITLEHHRGLDLRLAEEKTKGKGSSSKLSAKEESEALSERQNELERKISAARAVRHSLALANAAADQRLARISKVVDRFSFLVGDEGAADVETPLASTLPLAARKLRTDTSALLKALHELRATDPLGASLNPLQGGRESAGETTEAWEKGREGYLAWETGRILAKEKKEGNSTGDATPPAQRAEGKKRKQSSEVGGRASKRTADDGNDGSDDQETTQVNEAVGDADQMEALSAALQ</sequence>
<dbReference type="PANTHER" id="PTHR14527">
    <property type="entry name" value="PROTEIN MIS12 HOMOLOG"/>
    <property type="match status" value="1"/>
</dbReference>
<evidence type="ECO:0000256" key="10">
    <source>
        <dbReference type="SAM" id="MobiDB-lite"/>
    </source>
</evidence>
<feature type="region of interest" description="Disordered" evidence="10">
    <location>
        <begin position="1"/>
        <end position="32"/>
    </location>
</feature>
<gene>
    <name evidence="11" type="ORF">FA10DRAFT_265335</name>
</gene>
<feature type="region of interest" description="Disordered" evidence="10">
    <location>
        <begin position="142"/>
        <end position="168"/>
    </location>
</feature>
<dbReference type="RefSeq" id="XP_025378676.1">
    <property type="nucleotide sequence ID" value="XM_025521012.1"/>
</dbReference>
<accession>A0A316YS36</accession>
<dbReference type="GO" id="GO:0005634">
    <property type="term" value="C:nucleus"/>
    <property type="evidence" value="ECO:0007669"/>
    <property type="project" value="InterPro"/>
</dbReference>
<dbReference type="GO" id="GO:0051382">
    <property type="term" value="P:kinetochore assembly"/>
    <property type="evidence" value="ECO:0007669"/>
    <property type="project" value="TreeGrafter"/>
</dbReference>
<feature type="region of interest" description="Disordered" evidence="10">
    <location>
        <begin position="253"/>
        <end position="275"/>
    </location>
</feature>
<feature type="compositionally biased region" description="Basic and acidic residues" evidence="10">
    <location>
        <begin position="156"/>
        <end position="168"/>
    </location>
</feature>
<proteinExistence type="inferred from homology"/>
<protein>
    <recommendedName>
        <fullName evidence="13">Mis12-domain-containing protein</fullName>
    </recommendedName>
</protein>
<dbReference type="EMBL" id="KZ819635">
    <property type="protein sequence ID" value="PWN91478.1"/>
    <property type="molecule type" value="Genomic_DNA"/>
</dbReference>
<evidence type="ECO:0000256" key="5">
    <source>
        <dbReference type="ARBA" id="ARBA00022776"/>
    </source>
</evidence>
<organism evidence="11 12">
    <name type="scientific">Acaromyces ingoldii</name>
    <dbReference type="NCBI Taxonomy" id="215250"/>
    <lineage>
        <taxon>Eukaryota</taxon>
        <taxon>Fungi</taxon>
        <taxon>Dikarya</taxon>
        <taxon>Basidiomycota</taxon>
        <taxon>Ustilaginomycotina</taxon>
        <taxon>Exobasidiomycetes</taxon>
        <taxon>Exobasidiales</taxon>
        <taxon>Cryptobasidiaceae</taxon>
        <taxon>Acaromyces</taxon>
    </lineage>
</organism>
<keyword evidence="5" id="KW-0498">Mitosis</keyword>
<evidence type="ECO:0000256" key="7">
    <source>
        <dbReference type="ARBA" id="ARBA00023054"/>
    </source>
</evidence>
<keyword evidence="7" id="KW-0175">Coiled coil</keyword>